<protein>
    <submittedName>
        <fullName evidence="1">Unannotated protein</fullName>
    </submittedName>
</protein>
<accession>A0A6J6GQW8</accession>
<dbReference type="AlphaFoldDB" id="A0A6J6GQW8"/>
<proteinExistence type="predicted"/>
<gene>
    <name evidence="1" type="ORF">UFOPK1835_00611</name>
</gene>
<organism evidence="1">
    <name type="scientific">freshwater metagenome</name>
    <dbReference type="NCBI Taxonomy" id="449393"/>
    <lineage>
        <taxon>unclassified sequences</taxon>
        <taxon>metagenomes</taxon>
        <taxon>ecological metagenomes</taxon>
    </lineage>
</organism>
<evidence type="ECO:0000313" key="1">
    <source>
        <dbReference type="EMBL" id="CAB4603667.1"/>
    </source>
</evidence>
<reference evidence="1" key="1">
    <citation type="submission" date="2020-05" db="EMBL/GenBank/DDBJ databases">
        <authorList>
            <person name="Chiriac C."/>
            <person name="Salcher M."/>
            <person name="Ghai R."/>
            <person name="Kavagutti S V."/>
        </authorList>
    </citation>
    <scope>NUCLEOTIDE SEQUENCE</scope>
</reference>
<sequence>MLDEALEHRDHGPALCKRFGTQVDALVVQGPEGGESFGEGLAHGDPTCRDRTLDHALDECAQPCAAPRSTAVEHDRRKIIEGDDAGMDGVFEIVTDIGDPVGPAHDLALGGGGGRARP</sequence>
<dbReference type="EMBL" id="CAEZUP010000018">
    <property type="protein sequence ID" value="CAB4603667.1"/>
    <property type="molecule type" value="Genomic_DNA"/>
</dbReference>
<name>A0A6J6GQW8_9ZZZZ</name>